<dbReference type="Proteomes" id="UP000031843">
    <property type="component" value="Chromosome secondary"/>
</dbReference>
<evidence type="ECO:0000313" key="7">
    <source>
        <dbReference type="Proteomes" id="UP000031843"/>
    </source>
</evidence>
<dbReference type="EMBL" id="CP010537">
    <property type="protein sequence ID" value="AJG23078.1"/>
    <property type="molecule type" value="Genomic_DNA"/>
</dbReference>
<accession>A0A0C4YJ72</accession>
<dbReference type="Gene3D" id="2.30.30.100">
    <property type="match status" value="1"/>
</dbReference>
<comment type="function">
    <text evidence="3">RNA chaperone that binds small regulatory RNA (sRNAs) and mRNAs to facilitate mRNA translational regulation in response to envelope stress, environmental stress and changes in metabolite concentrations. Also binds with high specificity to tRNAs.</text>
</comment>
<gene>
    <name evidence="3" type="primary">hfq</name>
    <name evidence="6" type="ORF">RR42_s1490</name>
</gene>
<evidence type="ECO:0000256" key="4">
    <source>
        <dbReference type="SAM" id="MobiDB-lite"/>
    </source>
</evidence>
<evidence type="ECO:0000256" key="1">
    <source>
        <dbReference type="ARBA" id="ARBA00022884"/>
    </source>
</evidence>
<keyword evidence="2 3" id="KW-0346">Stress response</keyword>
<dbReference type="GO" id="GO:0003723">
    <property type="term" value="F:RNA binding"/>
    <property type="evidence" value="ECO:0007669"/>
    <property type="project" value="UniProtKB-UniRule"/>
</dbReference>
<dbReference type="RefSeq" id="WP_052495028.1">
    <property type="nucleotide sequence ID" value="NZ_CP010537.1"/>
</dbReference>
<feature type="compositionally biased region" description="Low complexity" evidence="4">
    <location>
        <begin position="81"/>
        <end position="91"/>
    </location>
</feature>
<comment type="similarity">
    <text evidence="3">Belongs to the Hfq family.</text>
</comment>
<dbReference type="HAMAP" id="MF_00436">
    <property type="entry name" value="Hfq"/>
    <property type="match status" value="1"/>
</dbReference>
<organism evidence="6 7">
    <name type="scientific">Cupriavidus basilensis</name>
    <dbReference type="NCBI Taxonomy" id="68895"/>
    <lineage>
        <taxon>Bacteria</taxon>
        <taxon>Pseudomonadati</taxon>
        <taxon>Pseudomonadota</taxon>
        <taxon>Betaproteobacteria</taxon>
        <taxon>Burkholderiales</taxon>
        <taxon>Burkholderiaceae</taxon>
        <taxon>Cupriavidus</taxon>
    </lineage>
</organism>
<evidence type="ECO:0000256" key="3">
    <source>
        <dbReference type="HAMAP-Rule" id="MF_00436"/>
    </source>
</evidence>
<feature type="domain" description="Sm" evidence="5">
    <location>
        <begin position="10"/>
        <end position="70"/>
    </location>
</feature>
<sequence length="124" mass="13046">MQLDDTNPQNSFLNTTRKERKRVQVYLVSGIRLVGSIESFDAFVVMLSTPGGMQTIYKRAISTIQLDTGTRPPGGGGGARPPGAGPRTPGSGPRPPRVSSEGNAQAPLVVTRKRRAMAPGGSGE</sequence>
<dbReference type="KEGG" id="cbw:RR42_s1490"/>
<evidence type="ECO:0000313" key="6">
    <source>
        <dbReference type="EMBL" id="AJG23078.1"/>
    </source>
</evidence>
<dbReference type="CDD" id="cd01716">
    <property type="entry name" value="Hfq"/>
    <property type="match status" value="1"/>
</dbReference>
<dbReference type="GO" id="GO:0045974">
    <property type="term" value="P:regulation of translation, ncRNA-mediated"/>
    <property type="evidence" value="ECO:0007669"/>
    <property type="project" value="TreeGrafter"/>
</dbReference>
<dbReference type="OrthoDB" id="8970554at2"/>
<evidence type="ECO:0000256" key="2">
    <source>
        <dbReference type="ARBA" id="ARBA00023016"/>
    </source>
</evidence>
<dbReference type="InterPro" id="IPR005001">
    <property type="entry name" value="Hfq"/>
</dbReference>
<dbReference type="PANTHER" id="PTHR34772:SF1">
    <property type="entry name" value="RNA-BINDING PROTEIN HFQ"/>
    <property type="match status" value="1"/>
</dbReference>
<dbReference type="Pfam" id="PF17209">
    <property type="entry name" value="Hfq"/>
    <property type="match status" value="1"/>
</dbReference>
<dbReference type="STRING" id="68895.RR42_s1490"/>
<protein>
    <recommendedName>
        <fullName evidence="3">RNA-binding protein Hfq</fullName>
    </recommendedName>
</protein>
<proteinExistence type="inferred from homology"/>
<comment type="subunit">
    <text evidence="3">Homohexamer.</text>
</comment>
<dbReference type="GO" id="GO:0006355">
    <property type="term" value="P:regulation of DNA-templated transcription"/>
    <property type="evidence" value="ECO:0007669"/>
    <property type="project" value="InterPro"/>
</dbReference>
<dbReference type="PANTHER" id="PTHR34772">
    <property type="entry name" value="RNA-BINDING PROTEIN HFQ"/>
    <property type="match status" value="1"/>
</dbReference>
<feature type="region of interest" description="Disordered" evidence="4">
    <location>
        <begin position="64"/>
        <end position="124"/>
    </location>
</feature>
<dbReference type="InterPro" id="IPR010920">
    <property type="entry name" value="LSM_dom_sf"/>
</dbReference>
<name>A0A0C4YJ72_9BURK</name>
<dbReference type="InterPro" id="IPR047575">
    <property type="entry name" value="Sm"/>
</dbReference>
<dbReference type="SUPFAM" id="SSF50182">
    <property type="entry name" value="Sm-like ribonucleoproteins"/>
    <property type="match status" value="1"/>
</dbReference>
<dbReference type="PROSITE" id="PS52002">
    <property type="entry name" value="SM"/>
    <property type="match status" value="1"/>
</dbReference>
<dbReference type="GO" id="GO:0005829">
    <property type="term" value="C:cytosol"/>
    <property type="evidence" value="ECO:0007669"/>
    <property type="project" value="TreeGrafter"/>
</dbReference>
<dbReference type="NCBIfam" id="TIGR02383">
    <property type="entry name" value="Hfq"/>
    <property type="match status" value="1"/>
</dbReference>
<dbReference type="AlphaFoldDB" id="A0A0C4YJ72"/>
<evidence type="ECO:0000259" key="5">
    <source>
        <dbReference type="PROSITE" id="PS52002"/>
    </source>
</evidence>
<keyword evidence="1 3" id="KW-0694">RNA-binding</keyword>
<keyword evidence="7" id="KW-1185">Reference proteome</keyword>
<reference evidence="6 7" key="1">
    <citation type="journal article" date="2015" name="Genome Announc.">
        <title>Complete Genome Sequence of Cupriavidus basilensis 4G11, Isolated from the Oak Ridge Field Research Center Site.</title>
        <authorList>
            <person name="Ray J."/>
            <person name="Waters R.J."/>
            <person name="Skerker J.M."/>
            <person name="Kuehl J.V."/>
            <person name="Price M.N."/>
            <person name="Huang J."/>
            <person name="Chakraborty R."/>
            <person name="Arkin A.P."/>
            <person name="Deutschbauer A."/>
        </authorList>
    </citation>
    <scope>NUCLEOTIDE SEQUENCE [LARGE SCALE GENOMIC DNA]</scope>
    <source>
        <strain evidence="6">4G11</strain>
    </source>
</reference>
<dbReference type="GO" id="GO:0043487">
    <property type="term" value="P:regulation of RNA stability"/>
    <property type="evidence" value="ECO:0007669"/>
    <property type="project" value="TreeGrafter"/>
</dbReference>